<dbReference type="PANTHER" id="PTHR11070">
    <property type="entry name" value="UVRD / RECB / PCRA DNA HELICASE FAMILY MEMBER"/>
    <property type="match status" value="1"/>
</dbReference>
<protein>
    <recommendedName>
        <fullName evidence="11">ATP-dependent DNA helicase</fullName>
        <ecNumber evidence="11">5.6.2.4</ecNumber>
    </recommendedName>
</protein>
<dbReference type="GO" id="GO:0005829">
    <property type="term" value="C:cytosol"/>
    <property type="evidence" value="ECO:0007669"/>
    <property type="project" value="TreeGrafter"/>
</dbReference>
<dbReference type="NCBIfam" id="TIGR01073">
    <property type="entry name" value="pcrA"/>
    <property type="match status" value="1"/>
</dbReference>
<dbReference type="GO" id="GO:0016787">
    <property type="term" value="F:hydrolase activity"/>
    <property type="evidence" value="ECO:0007669"/>
    <property type="project" value="UniProtKB-UniRule"/>
</dbReference>
<dbReference type="AlphaFoldDB" id="A0A9D1M1A3"/>
<dbReference type="InterPro" id="IPR013986">
    <property type="entry name" value="DExx_box_DNA_helicase_dom_sf"/>
</dbReference>
<feature type="domain" description="UvrD-like helicase C-terminal" evidence="13">
    <location>
        <begin position="287"/>
        <end position="560"/>
    </location>
</feature>
<evidence type="ECO:0000256" key="1">
    <source>
        <dbReference type="ARBA" id="ARBA00009922"/>
    </source>
</evidence>
<dbReference type="Gene3D" id="3.40.50.300">
    <property type="entry name" value="P-loop containing nucleotide triphosphate hydrolases"/>
    <property type="match status" value="2"/>
</dbReference>
<comment type="similarity">
    <text evidence="1 11">Belongs to the helicase family. UvrD subfamily.</text>
</comment>
<dbReference type="Pfam" id="PF00580">
    <property type="entry name" value="UvrD-helicase"/>
    <property type="match status" value="1"/>
</dbReference>
<gene>
    <name evidence="14" type="primary">pcrA</name>
    <name evidence="14" type="ORF">IAB70_03950</name>
</gene>
<evidence type="ECO:0000256" key="3">
    <source>
        <dbReference type="ARBA" id="ARBA00022801"/>
    </source>
</evidence>
<evidence type="ECO:0000313" key="14">
    <source>
        <dbReference type="EMBL" id="HIU51759.1"/>
    </source>
</evidence>
<dbReference type="EMBL" id="DVNH01000026">
    <property type="protein sequence ID" value="HIU51759.1"/>
    <property type="molecule type" value="Genomic_DNA"/>
</dbReference>
<comment type="caution">
    <text evidence="14">The sequence shown here is derived from an EMBL/GenBank/DDBJ whole genome shotgun (WGS) entry which is preliminary data.</text>
</comment>
<dbReference type="CDD" id="cd17932">
    <property type="entry name" value="DEXQc_UvrD"/>
    <property type="match status" value="1"/>
</dbReference>
<dbReference type="FunFam" id="1.10.10.160:FF:000001">
    <property type="entry name" value="ATP-dependent DNA helicase"/>
    <property type="match status" value="1"/>
</dbReference>
<evidence type="ECO:0000259" key="13">
    <source>
        <dbReference type="PROSITE" id="PS51217"/>
    </source>
</evidence>
<dbReference type="PANTHER" id="PTHR11070:SF2">
    <property type="entry name" value="ATP-DEPENDENT DNA HELICASE SRS2"/>
    <property type="match status" value="1"/>
</dbReference>
<proteinExistence type="inferred from homology"/>
<evidence type="ECO:0000256" key="8">
    <source>
        <dbReference type="ARBA" id="ARBA00034617"/>
    </source>
</evidence>
<accession>A0A9D1M1A3</accession>
<feature type="domain" description="UvrD-like helicase ATP-binding" evidence="12">
    <location>
        <begin position="6"/>
        <end position="286"/>
    </location>
</feature>
<dbReference type="InterPro" id="IPR014017">
    <property type="entry name" value="DNA_helicase_UvrD-like_C"/>
</dbReference>
<reference evidence="14" key="2">
    <citation type="journal article" date="2021" name="PeerJ">
        <title>Extensive microbial diversity within the chicken gut microbiome revealed by metagenomics and culture.</title>
        <authorList>
            <person name="Gilroy R."/>
            <person name="Ravi A."/>
            <person name="Getino M."/>
            <person name="Pursley I."/>
            <person name="Horton D.L."/>
            <person name="Alikhan N.F."/>
            <person name="Baker D."/>
            <person name="Gharbi K."/>
            <person name="Hall N."/>
            <person name="Watson M."/>
            <person name="Adriaenssens E.M."/>
            <person name="Foster-Nyarko E."/>
            <person name="Jarju S."/>
            <person name="Secka A."/>
            <person name="Antonio M."/>
            <person name="Oren A."/>
            <person name="Chaudhuri R.R."/>
            <person name="La Ragione R."/>
            <person name="Hildebrand F."/>
            <person name="Pallen M.J."/>
        </authorList>
    </citation>
    <scope>NUCLEOTIDE SEQUENCE</scope>
    <source>
        <strain evidence="14">CHK195-15760</strain>
    </source>
</reference>
<dbReference type="CDD" id="cd18807">
    <property type="entry name" value="SF1_C_UvrD"/>
    <property type="match status" value="1"/>
</dbReference>
<evidence type="ECO:0000313" key="15">
    <source>
        <dbReference type="Proteomes" id="UP000824093"/>
    </source>
</evidence>
<dbReference type="InterPro" id="IPR027417">
    <property type="entry name" value="P-loop_NTPase"/>
</dbReference>
<dbReference type="GO" id="GO:0009314">
    <property type="term" value="P:response to radiation"/>
    <property type="evidence" value="ECO:0007669"/>
    <property type="project" value="UniProtKB-ARBA"/>
</dbReference>
<reference evidence="14" key="1">
    <citation type="submission" date="2020-10" db="EMBL/GenBank/DDBJ databases">
        <authorList>
            <person name="Gilroy R."/>
        </authorList>
    </citation>
    <scope>NUCLEOTIDE SEQUENCE</scope>
    <source>
        <strain evidence="14">CHK195-15760</strain>
    </source>
</reference>
<dbReference type="PROSITE" id="PS51217">
    <property type="entry name" value="UVRD_HELICASE_CTER"/>
    <property type="match status" value="1"/>
</dbReference>
<evidence type="ECO:0000256" key="4">
    <source>
        <dbReference type="ARBA" id="ARBA00022806"/>
    </source>
</evidence>
<keyword evidence="2 10" id="KW-0547">Nucleotide-binding</keyword>
<evidence type="ECO:0000256" key="9">
    <source>
        <dbReference type="ARBA" id="ARBA00048988"/>
    </source>
</evidence>
<feature type="binding site" evidence="10">
    <location>
        <begin position="27"/>
        <end position="34"/>
    </location>
    <ligand>
        <name>ATP</name>
        <dbReference type="ChEBI" id="CHEBI:30616"/>
    </ligand>
</feature>
<keyword evidence="7" id="KW-0413">Isomerase</keyword>
<keyword evidence="3 10" id="KW-0378">Hydrolase</keyword>
<dbReference type="FunFam" id="1.10.486.10:FF:000003">
    <property type="entry name" value="ATP-dependent DNA helicase"/>
    <property type="match status" value="1"/>
</dbReference>
<dbReference type="Gene3D" id="1.10.10.160">
    <property type="match status" value="1"/>
</dbReference>
<evidence type="ECO:0000256" key="6">
    <source>
        <dbReference type="ARBA" id="ARBA00023125"/>
    </source>
</evidence>
<dbReference type="GO" id="GO:0000725">
    <property type="term" value="P:recombinational repair"/>
    <property type="evidence" value="ECO:0007669"/>
    <property type="project" value="TreeGrafter"/>
</dbReference>
<keyword evidence="6 11" id="KW-0238">DNA-binding</keyword>
<dbReference type="Gene3D" id="1.10.486.10">
    <property type="entry name" value="PCRA, domain 4"/>
    <property type="match status" value="1"/>
</dbReference>
<dbReference type="InterPro" id="IPR014016">
    <property type="entry name" value="UvrD-like_ATP-bd"/>
</dbReference>
<dbReference type="GO" id="GO:0006260">
    <property type="term" value="P:DNA replication"/>
    <property type="evidence" value="ECO:0007669"/>
    <property type="project" value="InterPro"/>
</dbReference>
<name>A0A9D1M1A3_9FIRM</name>
<dbReference type="GO" id="GO:0033202">
    <property type="term" value="C:DNA helicase complex"/>
    <property type="evidence" value="ECO:0007669"/>
    <property type="project" value="TreeGrafter"/>
</dbReference>
<dbReference type="SUPFAM" id="SSF52540">
    <property type="entry name" value="P-loop containing nucleoside triphosphate hydrolases"/>
    <property type="match status" value="1"/>
</dbReference>
<comment type="catalytic activity">
    <reaction evidence="9 11">
        <text>ATP + H2O = ADP + phosphate + H(+)</text>
        <dbReference type="Rhea" id="RHEA:13065"/>
        <dbReference type="ChEBI" id="CHEBI:15377"/>
        <dbReference type="ChEBI" id="CHEBI:15378"/>
        <dbReference type="ChEBI" id="CHEBI:30616"/>
        <dbReference type="ChEBI" id="CHEBI:43474"/>
        <dbReference type="ChEBI" id="CHEBI:456216"/>
        <dbReference type="EC" id="5.6.2.4"/>
    </reaction>
</comment>
<keyword evidence="4 10" id="KW-0347">Helicase</keyword>
<dbReference type="InterPro" id="IPR005751">
    <property type="entry name" value="ATP-dep_DNA_helicase_PcrA"/>
</dbReference>
<sequence length="762" mass="88125">MQDLLEGLNDKQYEAVVNTEGPNLVIAGAGSGKTKVLTHKIAYLMSEKNVAPWNILAITFTNKAANEMKQRVEELVGEVAKDMWIGTFHAICVRILRRYIDRIGFDHSFVIFDTSDQRSLIKECLKDLKIDDKMFNDRAVQFEISNAKNDMLEPENYVAKAMGDFRKEKIGEVYSLYQKRLKENNAIDFDDIINFTIKILMENPDVLEYYSEKFKYILVDEYQDTNKSQFTFVTMLASKYGNITVVGDNDQSIYSFRGADVSNILNFERDFPGTKIIKLEQNYRCTGSILEAANAVIKNNEAKYKKKLWTENEKGSLPTFYSADDEYDEGRYIVEQINHLKREEYYKYSDFAVLYRMNTQSRAIEDILRREDIPYKIVGGLKFYERKEIKDIISYLRLINNSSDNLALKRIINEPKRGIGKTSLDQIQSISEQTGNSMYDIIKNADQYGLNRVYLNSREFIQTIEELKQKREEYTISELVKQTLKQTGYTKALEQEDSVEAENRIENLEEFLTVAIEFEEEEAENDLNSFLEGITLSSDLDGVDEEQDSVTLMTLHSAKGLEFPVVFLVGMEEGIFPGYKSISEPKELEEERRLCYVGITRARMYLYITCSKRRTIFGSTSCNPISRFVKEIPTDMLNGYEEESSKQNNFSDSPYEWSYRNKESSQVKSYKIDNSSVITNKKEPAFAFRTAESFLNKIVTNNQNNVDLSKYQVGQRVYHKKFGEGTIHTIEKEGEDLKVDIQFDKVGHKRLMAKFANLEVIG</sequence>
<dbReference type="PROSITE" id="PS51198">
    <property type="entry name" value="UVRD_HELICASE_ATP_BIND"/>
    <property type="match status" value="1"/>
</dbReference>
<dbReference type="Pfam" id="PF13361">
    <property type="entry name" value="UvrD_C"/>
    <property type="match status" value="1"/>
</dbReference>
<dbReference type="GO" id="GO:0005524">
    <property type="term" value="F:ATP binding"/>
    <property type="evidence" value="ECO:0007669"/>
    <property type="project" value="UniProtKB-UniRule"/>
</dbReference>
<dbReference type="Proteomes" id="UP000824093">
    <property type="component" value="Unassembled WGS sequence"/>
</dbReference>
<dbReference type="EC" id="5.6.2.4" evidence="11"/>
<dbReference type="InterPro" id="IPR000212">
    <property type="entry name" value="DNA_helicase_UvrD/REP"/>
</dbReference>
<evidence type="ECO:0000256" key="5">
    <source>
        <dbReference type="ARBA" id="ARBA00022840"/>
    </source>
</evidence>
<dbReference type="GO" id="GO:0003677">
    <property type="term" value="F:DNA binding"/>
    <property type="evidence" value="ECO:0007669"/>
    <property type="project" value="UniProtKB-KW"/>
</dbReference>
<dbReference type="GO" id="GO:0043138">
    <property type="term" value="F:3'-5' DNA helicase activity"/>
    <property type="evidence" value="ECO:0007669"/>
    <property type="project" value="UniProtKB-EC"/>
</dbReference>
<evidence type="ECO:0000256" key="2">
    <source>
        <dbReference type="ARBA" id="ARBA00022741"/>
    </source>
</evidence>
<evidence type="ECO:0000256" key="7">
    <source>
        <dbReference type="ARBA" id="ARBA00023235"/>
    </source>
</evidence>
<evidence type="ECO:0000256" key="10">
    <source>
        <dbReference type="PROSITE-ProRule" id="PRU00560"/>
    </source>
</evidence>
<evidence type="ECO:0000259" key="12">
    <source>
        <dbReference type="PROSITE" id="PS51198"/>
    </source>
</evidence>
<dbReference type="Pfam" id="PF21196">
    <property type="entry name" value="PcrA_UvrD_tudor"/>
    <property type="match status" value="1"/>
</dbReference>
<organism evidence="14 15">
    <name type="scientific">Candidatus Merdicola faecigallinarum</name>
    <dbReference type="NCBI Taxonomy" id="2840862"/>
    <lineage>
        <taxon>Bacteria</taxon>
        <taxon>Bacillati</taxon>
        <taxon>Bacillota</taxon>
        <taxon>Clostridia</taxon>
        <taxon>Candidatus Merdicola</taxon>
    </lineage>
</organism>
<keyword evidence="5 10" id="KW-0067">ATP-binding</keyword>
<comment type="catalytic activity">
    <reaction evidence="8">
        <text>Couples ATP hydrolysis with the unwinding of duplex DNA by translocating in the 3'-5' direction.</text>
        <dbReference type="EC" id="5.6.2.4"/>
    </reaction>
</comment>
<evidence type="ECO:0000256" key="11">
    <source>
        <dbReference type="RuleBase" id="RU364053"/>
    </source>
</evidence>